<dbReference type="EMBL" id="JBHSOE010000003">
    <property type="protein sequence ID" value="MFC5654457.1"/>
    <property type="molecule type" value="Genomic_DNA"/>
</dbReference>
<protein>
    <submittedName>
        <fullName evidence="1">Uncharacterized protein</fullName>
    </submittedName>
</protein>
<evidence type="ECO:0000313" key="1">
    <source>
        <dbReference type="EMBL" id="MFC5654457.1"/>
    </source>
</evidence>
<keyword evidence="2" id="KW-1185">Reference proteome</keyword>
<evidence type="ECO:0000313" key="2">
    <source>
        <dbReference type="Proteomes" id="UP001596065"/>
    </source>
</evidence>
<gene>
    <name evidence="1" type="ORF">ACFP3J_02985</name>
</gene>
<accession>A0ABW0W8N7</accession>
<name>A0ABW0W8N7_STRNO</name>
<proteinExistence type="predicted"/>
<comment type="caution">
    <text evidence="1">The sequence shown here is derived from an EMBL/GenBank/DDBJ whole genome shotgun (WGS) entry which is preliminary data.</text>
</comment>
<dbReference type="RefSeq" id="WP_344347225.1">
    <property type="nucleotide sequence ID" value="NZ_BAAASM010000009.1"/>
</dbReference>
<reference evidence="2" key="1">
    <citation type="journal article" date="2019" name="Int. J. Syst. Evol. Microbiol.">
        <title>The Global Catalogue of Microorganisms (GCM) 10K type strain sequencing project: providing services to taxonomists for standard genome sequencing and annotation.</title>
        <authorList>
            <consortium name="The Broad Institute Genomics Platform"/>
            <consortium name="The Broad Institute Genome Sequencing Center for Infectious Disease"/>
            <person name="Wu L."/>
            <person name="Ma J."/>
        </authorList>
    </citation>
    <scope>NUCLEOTIDE SEQUENCE [LARGE SCALE GENOMIC DNA]</scope>
    <source>
        <strain evidence="2">KCTC 5701</strain>
    </source>
</reference>
<dbReference type="Proteomes" id="UP001596065">
    <property type="component" value="Unassembled WGS sequence"/>
</dbReference>
<organism evidence="1 2">
    <name type="scientific">Streptomyces nogalater</name>
    <dbReference type="NCBI Taxonomy" id="38314"/>
    <lineage>
        <taxon>Bacteria</taxon>
        <taxon>Bacillati</taxon>
        <taxon>Actinomycetota</taxon>
        <taxon>Actinomycetes</taxon>
        <taxon>Kitasatosporales</taxon>
        <taxon>Streptomycetaceae</taxon>
        <taxon>Streptomyces</taxon>
    </lineage>
</organism>
<sequence>MPQTPDVIVSLTRFTVSVLPANDVNHKAYALQVELKPHGWVVHDGHVYFDPDGSEAFSQSTAYHFADHEDALALAKRLAPGLTVNGHTATEVYHQTRRPAALPLATPCADGTCTHPLNWHREPDGCTVCACARFRPPTDN</sequence>